<evidence type="ECO:0000259" key="12">
    <source>
        <dbReference type="Pfam" id="PF04101"/>
    </source>
</evidence>
<proteinExistence type="inferred from homology"/>
<dbReference type="HAMAP" id="MF_00033">
    <property type="entry name" value="MurG"/>
    <property type="match status" value="1"/>
</dbReference>
<dbReference type="Pfam" id="PF04101">
    <property type="entry name" value="Glyco_tran_28_C"/>
    <property type="match status" value="1"/>
</dbReference>
<feature type="binding site" evidence="10">
    <location>
        <position position="185"/>
    </location>
    <ligand>
        <name>UDP-N-acetyl-alpha-D-glucosamine</name>
        <dbReference type="ChEBI" id="CHEBI:57705"/>
    </ligand>
</feature>
<keyword evidence="7 10" id="KW-0472">Membrane</keyword>
<dbReference type="GO" id="GO:0016740">
    <property type="term" value="F:transferase activity"/>
    <property type="evidence" value="ECO:0007669"/>
    <property type="project" value="UniProtKB-KW"/>
</dbReference>
<dbReference type="NCBIfam" id="TIGR01133">
    <property type="entry name" value="murG"/>
    <property type="match status" value="1"/>
</dbReference>
<dbReference type="EC" id="2.4.1.227" evidence="10"/>
<feature type="binding site" evidence="10">
    <location>
        <position position="132"/>
    </location>
    <ligand>
        <name>UDP-N-acetyl-alpha-D-glucosamine</name>
        <dbReference type="ChEBI" id="CHEBI:57705"/>
    </ligand>
</feature>
<evidence type="ECO:0000256" key="7">
    <source>
        <dbReference type="ARBA" id="ARBA00023136"/>
    </source>
</evidence>
<keyword evidence="2 10" id="KW-0132">Cell division</keyword>
<keyword evidence="9 10" id="KW-0961">Cell wall biogenesis/degradation</keyword>
<accession>A0ABN6WW97</accession>
<keyword evidence="1 10" id="KW-1003">Cell membrane</keyword>
<feature type="domain" description="Glycosyltransferase family 28 N-terminal" evidence="11">
    <location>
        <begin position="11"/>
        <end position="150"/>
    </location>
</feature>
<evidence type="ECO:0000256" key="4">
    <source>
        <dbReference type="ARBA" id="ARBA00022679"/>
    </source>
</evidence>
<organism evidence="13 14">
    <name type="scientific">Hydrogenimonas cancrithermarum</name>
    <dbReference type="NCBI Taxonomy" id="2993563"/>
    <lineage>
        <taxon>Bacteria</taxon>
        <taxon>Pseudomonadati</taxon>
        <taxon>Campylobacterota</taxon>
        <taxon>Epsilonproteobacteria</taxon>
        <taxon>Campylobacterales</taxon>
        <taxon>Hydrogenimonadaceae</taxon>
        <taxon>Hydrogenimonas</taxon>
    </lineage>
</organism>
<evidence type="ECO:0000256" key="3">
    <source>
        <dbReference type="ARBA" id="ARBA00022676"/>
    </source>
</evidence>
<comment type="function">
    <text evidence="10">Cell wall formation. Catalyzes the transfer of a GlcNAc subunit on undecaprenyl-pyrophosphoryl-MurNAc-pentapeptide (lipid intermediate I) to form undecaprenyl-pyrophosphoryl-MurNAc-(pentapeptide)GlcNAc (lipid intermediate II).</text>
</comment>
<dbReference type="PANTHER" id="PTHR21015:SF22">
    <property type="entry name" value="GLYCOSYLTRANSFERASE"/>
    <property type="match status" value="1"/>
</dbReference>
<dbReference type="EMBL" id="AP027370">
    <property type="protein sequence ID" value="BDY13316.1"/>
    <property type="molecule type" value="Genomic_DNA"/>
</dbReference>
<evidence type="ECO:0000256" key="10">
    <source>
        <dbReference type="HAMAP-Rule" id="MF_00033"/>
    </source>
</evidence>
<dbReference type="InterPro" id="IPR006009">
    <property type="entry name" value="GlcNAc_MurG"/>
</dbReference>
<keyword evidence="6 10" id="KW-0573">Peptidoglycan synthesis</keyword>
<name>A0ABN6WW97_9BACT</name>
<comment type="subcellular location">
    <subcellularLocation>
        <location evidence="10">Cell membrane</location>
        <topology evidence="10">Peripheral membrane protein</topology>
        <orientation evidence="10">Cytoplasmic side</orientation>
    </subcellularLocation>
</comment>
<evidence type="ECO:0000256" key="9">
    <source>
        <dbReference type="ARBA" id="ARBA00023316"/>
    </source>
</evidence>
<sequence length="346" mass="38338">MRSEKPKPSKILLTGGGTGGHLAIVRSVKEELLRRGIRPCYIGSESGQDRAWFGEDADFEAKRFLPTRGVVNQRGFGKLASMAQVFKATLQARRFIKAHGIEAVLSVGGFSAAPASFAAILTGTPLFIHEQNAVSGRLNRILEPFAKRFFSSYGDDRIDYPVGEIFFQTARLRTEVETVIFLGGSQGAKAINDFALELAPELRRRGIRIVHQTGNLDYERIKGAYEALGIEADVFAFDKELYKRIAQADFAVSRAGASTLWELAANRIPTLFVPYPYAAGDHQYHNARYIVERNAGWIVRQNALKSDLFWDIIDKENIAPVSEKLATMIGPDGARKIVESMLAEGR</sequence>
<evidence type="ECO:0000256" key="6">
    <source>
        <dbReference type="ARBA" id="ARBA00022984"/>
    </source>
</evidence>
<dbReference type="SUPFAM" id="SSF53756">
    <property type="entry name" value="UDP-Glycosyltransferase/glycogen phosphorylase"/>
    <property type="match status" value="1"/>
</dbReference>
<comment type="caution">
    <text evidence="10">Lacks conserved residue(s) required for the propagation of feature annotation.</text>
</comment>
<dbReference type="InterPro" id="IPR007235">
    <property type="entry name" value="Glyco_trans_28_C"/>
</dbReference>
<keyword evidence="14" id="KW-1185">Reference proteome</keyword>
<dbReference type="PANTHER" id="PTHR21015">
    <property type="entry name" value="UDP-N-ACETYLGLUCOSAMINE--N-ACETYLMURAMYL-(PENTAPEPTIDE) PYROPHOSPHORYL-UNDECAPRENOL N-ACETYLGLUCOSAMINE TRANSFERASE 1"/>
    <property type="match status" value="1"/>
</dbReference>
<feature type="binding site" evidence="10">
    <location>
        <begin position="18"/>
        <end position="20"/>
    </location>
    <ligand>
        <name>UDP-N-acetyl-alpha-D-glucosamine</name>
        <dbReference type="ChEBI" id="CHEBI:57705"/>
    </ligand>
</feature>
<keyword evidence="5 10" id="KW-0133">Cell shape</keyword>
<evidence type="ECO:0000259" key="11">
    <source>
        <dbReference type="Pfam" id="PF03033"/>
    </source>
</evidence>
<keyword evidence="8 10" id="KW-0131">Cell cycle</keyword>
<feature type="binding site" evidence="10">
    <location>
        <position position="283"/>
    </location>
    <ligand>
        <name>UDP-N-acetyl-alpha-D-glucosamine</name>
        <dbReference type="ChEBI" id="CHEBI:57705"/>
    </ligand>
</feature>
<evidence type="ECO:0000256" key="1">
    <source>
        <dbReference type="ARBA" id="ARBA00022475"/>
    </source>
</evidence>
<feature type="domain" description="Glycosyl transferase family 28 C-terminal" evidence="12">
    <location>
        <begin position="178"/>
        <end position="306"/>
    </location>
</feature>
<dbReference type="CDD" id="cd03785">
    <property type="entry name" value="GT28_MurG"/>
    <property type="match status" value="1"/>
</dbReference>
<dbReference type="Pfam" id="PF03033">
    <property type="entry name" value="Glyco_transf_28"/>
    <property type="match status" value="1"/>
</dbReference>
<evidence type="ECO:0000313" key="14">
    <source>
        <dbReference type="Proteomes" id="UP001321445"/>
    </source>
</evidence>
<evidence type="ECO:0000313" key="13">
    <source>
        <dbReference type="EMBL" id="BDY13316.1"/>
    </source>
</evidence>
<keyword evidence="4 10" id="KW-0808">Transferase</keyword>
<gene>
    <name evidence="10 13" type="primary">murG</name>
    <name evidence="13" type="ORF">HCR_16280</name>
</gene>
<comment type="pathway">
    <text evidence="10">Cell wall biogenesis; peptidoglycan biosynthesis.</text>
</comment>
<evidence type="ECO:0000256" key="5">
    <source>
        <dbReference type="ARBA" id="ARBA00022960"/>
    </source>
</evidence>
<comment type="similarity">
    <text evidence="10">Belongs to the glycosyltransferase 28 family. MurG subfamily.</text>
</comment>
<protein>
    <recommendedName>
        <fullName evidence="10">UDP-N-acetylglucosamine--N-acetylmuramyl-(pentapeptide) pyrophosphoryl-undecaprenol N-acetylglucosamine transferase</fullName>
        <ecNumber evidence="10">2.4.1.227</ecNumber>
    </recommendedName>
    <alternativeName>
        <fullName evidence="10">Undecaprenyl-PP-MurNAc-pentapeptide-UDPGlcNAc GlcNAc transferase</fullName>
    </alternativeName>
</protein>
<evidence type="ECO:0000256" key="2">
    <source>
        <dbReference type="ARBA" id="ARBA00022618"/>
    </source>
</evidence>
<keyword evidence="3 10" id="KW-0328">Glycosyltransferase</keyword>
<dbReference type="RefSeq" id="WP_286336272.1">
    <property type="nucleotide sequence ID" value="NZ_AP027370.1"/>
</dbReference>
<dbReference type="Gene3D" id="3.40.50.2000">
    <property type="entry name" value="Glycogen Phosphorylase B"/>
    <property type="match status" value="2"/>
</dbReference>
<dbReference type="Proteomes" id="UP001321445">
    <property type="component" value="Chromosome"/>
</dbReference>
<evidence type="ECO:0000256" key="8">
    <source>
        <dbReference type="ARBA" id="ARBA00023306"/>
    </source>
</evidence>
<reference evidence="13 14" key="1">
    <citation type="submission" date="2023-03" db="EMBL/GenBank/DDBJ databases">
        <title>Description of Hydrogenimonas sp. ISO32.</title>
        <authorList>
            <person name="Mino S."/>
            <person name="Fukazawa S."/>
            <person name="Sawabe T."/>
        </authorList>
    </citation>
    <scope>NUCLEOTIDE SEQUENCE [LARGE SCALE GENOMIC DNA]</scope>
    <source>
        <strain evidence="13 14">ISO32</strain>
    </source>
</reference>
<comment type="catalytic activity">
    <reaction evidence="10">
        <text>di-trans,octa-cis-undecaprenyl diphospho-N-acetyl-alpha-D-muramoyl-L-alanyl-D-glutamyl-meso-2,6-diaminopimeloyl-D-alanyl-D-alanine + UDP-N-acetyl-alpha-D-glucosamine = di-trans,octa-cis-undecaprenyl diphospho-[N-acetyl-alpha-D-glucosaminyl-(1-&gt;4)]-N-acetyl-alpha-D-muramoyl-L-alanyl-D-glutamyl-meso-2,6-diaminopimeloyl-D-alanyl-D-alanine + UDP + H(+)</text>
        <dbReference type="Rhea" id="RHEA:31227"/>
        <dbReference type="ChEBI" id="CHEBI:15378"/>
        <dbReference type="ChEBI" id="CHEBI:57705"/>
        <dbReference type="ChEBI" id="CHEBI:58223"/>
        <dbReference type="ChEBI" id="CHEBI:61387"/>
        <dbReference type="ChEBI" id="CHEBI:61388"/>
        <dbReference type="EC" id="2.4.1.227"/>
    </reaction>
</comment>
<dbReference type="InterPro" id="IPR004276">
    <property type="entry name" value="GlycoTrans_28_N"/>
</dbReference>